<dbReference type="GO" id="GO:0004803">
    <property type="term" value="F:transposase activity"/>
    <property type="evidence" value="ECO:0007669"/>
    <property type="project" value="InterPro"/>
</dbReference>
<dbReference type="InterPro" id="IPR001207">
    <property type="entry name" value="Transposase_mutator"/>
</dbReference>
<name>A0A3B0TSJ4_9ZZZZ</name>
<keyword evidence="3" id="KW-0233">DNA recombination</keyword>
<organism evidence="4">
    <name type="scientific">hydrothermal vent metagenome</name>
    <dbReference type="NCBI Taxonomy" id="652676"/>
    <lineage>
        <taxon>unclassified sequences</taxon>
        <taxon>metagenomes</taxon>
        <taxon>ecological metagenomes</taxon>
    </lineage>
</organism>
<protein>
    <recommendedName>
        <fullName evidence="5">Mutator family transposase</fullName>
    </recommendedName>
</protein>
<evidence type="ECO:0000256" key="1">
    <source>
        <dbReference type="ARBA" id="ARBA00022578"/>
    </source>
</evidence>
<sequence length="254" mass="28901">MSANESLARSRGKAKVKISEKRAVTKAMLEKLKTDDLDVTIALIQELIPIGLKAVEEQLQVEVEQLVGKRYEHGKENVRWGEQPGSVYLRDQKLPINVPRVRNKKEETEIPLEVYKKFQKVYKNDAKTFLKILNGISMHKYAQCSDLVPEVFGISASNLSKRFKNASKLKVRQLKHRMLSLYDFTCIFIDGKRYAKDGLLVVLGVTSSGDKMILDIEHAHTEHSKVVEQLFDNLLKRGLKYEDGLLFIVDGSKG</sequence>
<keyword evidence="1" id="KW-0815">Transposition</keyword>
<accession>A0A3B0TSJ4</accession>
<reference evidence="4" key="1">
    <citation type="submission" date="2018-06" db="EMBL/GenBank/DDBJ databases">
        <authorList>
            <person name="Zhirakovskaya E."/>
        </authorList>
    </citation>
    <scope>NUCLEOTIDE SEQUENCE</scope>
</reference>
<dbReference type="PANTHER" id="PTHR33217">
    <property type="entry name" value="TRANSPOSASE FOR INSERTION SEQUENCE ELEMENT IS1081"/>
    <property type="match status" value="1"/>
</dbReference>
<evidence type="ECO:0000313" key="4">
    <source>
        <dbReference type="EMBL" id="VAW11594.1"/>
    </source>
</evidence>
<evidence type="ECO:0000256" key="2">
    <source>
        <dbReference type="ARBA" id="ARBA00023125"/>
    </source>
</evidence>
<dbReference type="PANTHER" id="PTHR33217:SF7">
    <property type="entry name" value="TRANSPOSASE FOR INSERTION SEQUENCE ELEMENT IS1081"/>
    <property type="match status" value="1"/>
</dbReference>
<keyword evidence="2" id="KW-0238">DNA-binding</keyword>
<gene>
    <name evidence="4" type="ORF">MNBD_BACTEROID05-1295</name>
</gene>
<evidence type="ECO:0008006" key="5">
    <source>
        <dbReference type="Google" id="ProtNLM"/>
    </source>
</evidence>
<feature type="non-terminal residue" evidence="4">
    <location>
        <position position="254"/>
    </location>
</feature>
<dbReference type="AlphaFoldDB" id="A0A3B0TSJ4"/>
<dbReference type="GO" id="GO:0006313">
    <property type="term" value="P:DNA transposition"/>
    <property type="evidence" value="ECO:0007669"/>
    <property type="project" value="InterPro"/>
</dbReference>
<dbReference type="EMBL" id="UOEN01000029">
    <property type="protein sequence ID" value="VAW11594.1"/>
    <property type="molecule type" value="Genomic_DNA"/>
</dbReference>
<evidence type="ECO:0000256" key="3">
    <source>
        <dbReference type="ARBA" id="ARBA00023172"/>
    </source>
</evidence>
<proteinExistence type="predicted"/>
<dbReference type="Pfam" id="PF00872">
    <property type="entry name" value="Transposase_mut"/>
    <property type="match status" value="1"/>
</dbReference>
<dbReference type="GO" id="GO:0003677">
    <property type="term" value="F:DNA binding"/>
    <property type="evidence" value="ECO:0007669"/>
    <property type="project" value="UniProtKB-KW"/>
</dbReference>